<evidence type="ECO:0000313" key="4">
    <source>
        <dbReference type="Proteomes" id="UP001595530"/>
    </source>
</evidence>
<feature type="transmembrane region" description="Helical" evidence="1">
    <location>
        <begin position="142"/>
        <end position="163"/>
    </location>
</feature>
<dbReference type="InterPro" id="IPR002656">
    <property type="entry name" value="Acyl_transf_3_dom"/>
</dbReference>
<feature type="transmembrane region" description="Helical" evidence="1">
    <location>
        <begin position="244"/>
        <end position="263"/>
    </location>
</feature>
<dbReference type="InterPro" id="IPR050879">
    <property type="entry name" value="Acyltransferase_3"/>
</dbReference>
<evidence type="ECO:0000256" key="1">
    <source>
        <dbReference type="SAM" id="Phobius"/>
    </source>
</evidence>
<feature type="transmembrane region" description="Helical" evidence="1">
    <location>
        <begin position="335"/>
        <end position="356"/>
    </location>
</feature>
<keyword evidence="3" id="KW-0012">Acyltransferase</keyword>
<feature type="transmembrane region" description="Helical" evidence="1">
    <location>
        <begin position="269"/>
        <end position="285"/>
    </location>
</feature>
<dbReference type="Proteomes" id="UP001595530">
    <property type="component" value="Unassembled WGS sequence"/>
</dbReference>
<feature type="domain" description="Acyltransferase 3" evidence="2">
    <location>
        <begin position="17"/>
        <end position="349"/>
    </location>
</feature>
<feature type="transmembrane region" description="Helical" evidence="1">
    <location>
        <begin position="175"/>
        <end position="193"/>
    </location>
</feature>
<feature type="transmembrane region" description="Helical" evidence="1">
    <location>
        <begin position="213"/>
        <end position="232"/>
    </location>
</feature>
<dbReference type="EC" id="2.3.-.-" evidence="3"/>
<dbReference type="PANTHER" id="PTHR23028:SF131">
    <property type="entry name" value="BLR2367 PROTEIN"/>
    <property type="match status" value="1"/>
</dbReference>
<dbReference type="GO" id="GO:0016746">
    <property type="term" value="F:acyltransferase activity"/>
    <property type="evidence" value="ECO:0007669"/>
    <property type="project" value="UniProtKB-KW"/>
</dbReference>
<organism evidence="3 4">
    <name type="scientific">Undibacterium arcticum</name>
    <dbReference type="NCBI Taxonomy" id="1762892"/>
    <lineage>
        <taxon>Bacteria</taxon>
        <taxon>Pseudomonadati</taxon>
        <taxon>Pseudomonadota</taxon>
        <taxon>Betaproteobacteria</taxon>
        <taxon>Burkholderiales</taxon>
        <taxon>Oxalobacteraceae</taxon>
        <taxon>Undibacterium</taxon>
    </lineage>
</organism>
<feature type="transmembrane region" description="Helical" evidence="1">
    <location>
        <begin position="297"/>
        <end position="315"/>
    </location>
</feature>
<reference evidence="4" key="1">
    <citation type="journal article" date="2019" name="Int. J. Syst. Evol. Microbiol.">
        <title>The Global Catalogue of Microorganisms (GCM) 10K type strain sequencing project: providing services to taxonomists for standard genome sequencing and annotation.</title>
        <authorList>
            <consortium name="The Broad Institute Genomics Platform"/>
            <consortium name="The Broad Institute Genome Sequencing Center for Infectious Disease"/>
            <person name="Wu L."/>
            <person name="Ma J."/>
        </authorList>
    </citation>
    <scope>NUCLEOTIDE SEQUENCE [LARGE SCALE GENOMIC DNA]</scope>
    <source>
        <strain evidence="4">KCTC 42986</strain>
    </source>
</reference>
<keyword evidence="4" id="KW-1185">Reference proteome</keyword>
<comment type="caution">
    <text evidence="3">The sequence shown here is derived from an EMBL/GenBank/DDBJ whole genome shotgun (WGS) entry which is preliminary data.</text>
</comment>
<feature type="transmembrane region" description="Helical" evidence="1">
    <location>
        <begin position="47"/>
        <end position="72"/>
    </location>
</feature>
<name>A0ABV7EYY2_9BURK</name>
<feature type="transmembrane region" description="Helical" evidence="1">
    <location>
        <begin position="16"/>
        <end position="35"/>
    </location>
</feature>
<keyword evidence="1" id="KW-0812">Transmembrane</keyword>
<protein>
    <submittedName>
        <fullName evidence="3">Acyltransferase family protein</fullName>
        <ecNumber evidence="3">2.3.-.-</ecNumber>
    </submittedName>
</protein>
<keyword evidence="1" id="KW-0472">Membrane</keyword>
<dbReference type="RefSeq" id="WP_390323871.1">
    <property type="nucleotide sequence ID" value="NZ_JBHRTP010000023.1"/>
</dbReference>
<keyword evidence="1" id="KW-1133">Transmembrane helix</keyword>
<dbReference type="PANTHER" id="PTHR23028">
    <property type="entry name" value="ACETYLTRANSFERASE"/>
    <property type="match status" value="1"/>
</dbReference>
<dbReference type="Pfam" id="PF01757">
    <property type="entry name" value="Acyl_transf_3"/>
    <property type="match status" value="1"/>
</dbReference>
<accession>A0ABV7EYY2</accession>
<dbReference type="EMBL" id="JBHRTP010000023">
    <property type="protein sequence ID" value="MFC3107934.1"/>
    <property type="molecule type" value="Genomic_DNA"/>
</dbReference>
<proteinExistence type="predicted"/>
<sequence length="395" mass="44067">MPVSVPITPAPKRSTIAFIQMLRGIAAVLVVLYHYRHDVTNPFAAYGFHSLFVNAPVGVDIFFVVSGFIMWVTTSKLTGGLADAASFVSKRFARIWPMYALFSLAFVFAVPHEAGYLANPATYDNLLSSLLFQPLATNNGPWLGFASLFVGWSLNYEAWFYLALGASLLFKRLRWPAFAALIGYFLVVLPLMHGRLSFDGYNDYFFPERYLNVVANPIIWDFVFGLMIGWLYQSRFNLPGQRSARALLALAVTLFVAQFLTGFQAGHGITRWGPSVILLVLALAATDKLAPLRIPPLFVWLGNISYSLYLVHIIARDWLGAAFRAIGEESFTHMLSFATLSLLASIALATLSYRYLEQPLARLIKRVGVWIDNKLSGAVAVKTPRYQPDLVYPQT</sequence>
<evidence type="ECO:0000313" key="3">
    <source>
        <dbReference type="EMBL" id="MFC3107934.1"/>
    </source>
</evidence>
<evidence type="ECO:0000259" key="2">
    <source>
        <dbReference type="Pfam" id="PF01757"/>
    </source>
</evidence>
<keyword evidence="3" id="KW-0808">Transferase</keyword>
<feature type="transmembrane region" description="Helical" evidence="1">
    <location>
        <begin position="92"/>
        <end position="110"/>
    </location>
</feature>
<gene>
    <name evidence="3" type="ORF">ACFOFO_08165</name>
</gene>